<dbReference type="AlphaFoldDB" id="A0A4R1RFP9"/>
<comment type="caution">
    <text evidence="1">The sequence shown here is derived from an EMBL/GenBank/DDBJ whole genome shotgun (WGS) entry which is preliminary data.</text>
</comment>
<reference evidence="1 2" key="1">
    <citation type="submission" date="2019-03" db="EMBL/GenBank/DDBJ databases">
        <title>Genomic Encyclopedia of Type Strains, Phase IV (KMG-IV): sequencing the most valuable type-strain genomes for metagenomic binning, comparative biology and taxonomic classification.</title>
        <authorList>
            <person name="Goeker M."/>
        </authorList>
    </citation>
    <scope>NUCLEOTIDE SEQUENCE [LARGE SCALE GENOMIC DNA]</scope>
    <source>
        <strain evidence="1 2">LX-B</strain>
    </source>
</reference>
<evidence type="ECO:0000313" key="1">
    <source>
        <dbReference type="EMBL" id="TCL64795.1"/>
    </source>
</evidence>
<evidence type="ECO:0000313" key="2">
    <source>
        <dbReference type="Proteomes" id="UP000295008"/>
    </source>
</evidence>
<sequence length="202" mass="22525">MGEEAVARIFPKRVAKPGLNFSYPEIEGPQEKRVLKQMNEAITRKVRHLIRDQGYAPELTREVAGGYQVKLNAKGILSLRLEGTGNVPGDALRTIAVKGLTFDLHSGDLFKFEDLFNDDCDYVSRLNGLIRQTLNAGDDETVAEFGGVLKRQEFYMTETALILVFPLPEDTPAQGSVPELAIGYPEVRDLIYKNGPIGRFLR</sequence>
<protein>
    <recommendedName>
        <fullName evidence="3">DUF3298 domain-containing protein</fullName>
    </recommendedName>
</protein>
<name>A0A4R1RFP9_HYDET</name>
<dbReference type="InterPro" id="IPR037126">
    <property type="entry name" value="PdaC/RsiV-like_sf"/>
</dbReference>
<dbReference type="Proteomes" id="UP000295008">
    <property type="component" value="Unassembled WGS sequence"/>
</dbReference>
<keyword evidence="2" id="KW-1185">Reference proteome</keyword>
<organism evidence="1 2">
    <name type="scientific">Hydrogenispora ethanolica</name>
    <dbReference type="NCBI Taxonomy" id="1082276"/>
    <lineage>
        <taxon>Bacteria</taxon>
        <taxon>Bacillati</taxon>
        <taxon>Bacillota</taxon>
        <taxon>Hydrogenispora</taxon>
    </lineage>
</organism>
<dbReference type="Gene3D" id="3.90.640.20">
    <property type="entry name" value="Heat-shock cognate protein, ATPase"/>
    <property type="match status" value="1"/>
</dbReference>
<dbReference type="EMBL" id="SLUN01000018">
    <property type="protein sequence ID" value="TCL64795.1"/>
    <property type="molecule type" value="Genomic_DNA"/>
</dbReference>
<dbReference type="RefSeq" id="WP_132015119.1">
    <property type="nucleotide sequence ID" value="NZ_SLUN01000018.1"/>
</dbReference>
<proteinExistence type="predicted"/>
<accession>A0A4R1RFP9</accession>
<gene>
    <name evidence="1" type="ORF">EDC14_101894</name>
</gene>
<evidence type="ECO:0008006" key="3">
    <source>
        <dbReference type="Google" id="ProtNLM"/>
    </source>
</evidence>
<dbReference type="OrthoDB" id="5637at2"/>